<dbReference type="RefSeq" id="WP_183638010.1">
    <property type="nucleotide sequence ID" value="NZ_BAABLE010000024.1"/>
</dbReference>
<name>A0A840BSY0_9RHOO</name>
<keyword evidence="7" id="KW-1185">Reference proteome</keyword>
<accession>A0A840BSY0</accession>
<dbReference type="Pfam" id="PF04345">
    <property type="entry name" value="Chor_lyase"/>
    <property type="match status" value="1"/>
</dbReference>
<dbReference type="InterPro" id="IPR028978">
    <property type="entry name" value="Chorismate_lyase_/UTRA_dom_sf"/>
</dbReference>
<comment type="pathway">
    <text evidence="5">Cofactor biosynthesis; ubiquinone biosynthesis.</text>
</comment>
<evidence type="ECO:0000256" key="3">
    <source>
        <dbReference type="ARBA" id="ARBA00023239"/>
    </source>
</evidence>
<keyword evidence="4 5" id="KW-0670">Pyruvate</keyword>
<keyword evidence="2 5" id="KW-0831">Ubiquinone biosynthesis</keyword>
<dbReference type="EMBL" id="JACIET010000004">
    <property type="protein sequence ID" value="MBB4014782.1"/>
    <property type="molecule type" value="Genomic_DNA"/>
</dbReference>
<dbReference type="GO" id="GO:0008813">
    <property type="term" value="F:chorismate lyase activity"/>
    <property type="evidence" value="ECO:0007669"/>
    <property type="project" value="UniProtKB-UniRule"/>
</dbReference>
<dbReference type="GO" id="GO:0006744">
    <property type="term" value="P:ubiquinone biosynthetic process"/>
    <property type="evidence" value="ECO:0007669"/>
    <property type="project" value="UniProtKB-UniRule"/>
</dbReference>
<comment type="caution">
    <text evidence="5">Lacks conserved residue(s) required for the propagation of feature annotation.</text>
</comment>
<feature type="binding site" evidence="5">
    <location>
        <position position="78"/>
    </location>
    <ligand>
        <name>substrate</name>
    </ligand>
</feature>
<comment type="subcellular location">
    <subcellularLocation>
        <location evidence="5">Cytoplasm</location>
    </subcellularLocation>
</comment>
<dbReference type="PANTHER" id="PTHR38683">
    <property type="entry name" value="CHORISMATE PYRUVATE-LYASE"/>
    <property type="match status" value="1"/>
</dbReference>
<evidence type="ECO:0000256" key="4">
    <source>
        <dbReference type="ARBA" id="ARBA00023317"/>
    </source>
</evidence>
<comment type="similarity">
    <text evidence="5">Belongs to the UbiC family.</text>
</comment>
<sequence length="187" mass="21270">MSPKILSRPRRERWLPKHPCMPRGELRAWLTERGSLTARIRARCRAFEVRLVQQRLGLPLPDERKLIGVRWHASALVREVLLCADGVPVVFAHSVVLPRHLRGAWHLVAGLGTRPLGAVLFADRSVSRGPLQIKRIDARDARWKRAVSSSHIAVGEGLWARRSIFFRRARPILVTEVFLPTIGKLDK</sequence>
<gene>
    <name evidence="5" type="primary">ubiC</name>
    <name evidence="6" type="ORF">GGR36_004139</name>
</gene>
<evidence type="ECO:0000256" key="1">
    <source>
        <dbReference type="ARBA" id="ARBA00022490"/>
    </source>
</evidence>
<feature type="binding site" evidence="5">
    <location>
        <position position="116"/>
    </location>
    <ligand>
        <name>substrate</name>
    </ligand>
</feature>
<comment type="caution">
    <text evidence="6">The sequence shown here is derived from an EMBL/GenBank/DDBJ whole genome shotgun (WGS) entry which is preliminary data.</text>
</comment>
<dbReference type="HAMAP" id="MF_01632">
    <property type="entry name" value="UbiC"/>
    <property type="match status" value="1"/>
</dbReference>
<comment type="function">
    <text evidence="5">Removes the pyruvyl group from chorismate, with concomitant aromatization of the ring, to provide 4-hydroxybenzoate (4HB) for the ubiquinone pathway.</text>
</comment>
<comment type="catalytic activity">
    <reaction evidence="5">
        <text>chorismate = 4-hydroxybenzoate + pyruvate</text>
        <dbReference type="Rhea" id="RHEA:16505"/>
        <dbReference type="ChEBI" id="CHEBI:15361"/>
        <dbReference type="ChEBI" id="CHEBI:17879"/>
        <dbReference type="ChEBI" id="CHEBI:29748"/>
        <dbReference type="EC" id="4.1.3.40"/>
    </reaction>
</comment>
<evidence type="ECO:0000256" key="5">
    <source>
        <dbReference type="HAMAP-Rule" id="MF_01632"/>
    </source>
</evidence>
<feature type="binding site" evidence="5">
    <location>
        <position position="176"/>
    </location>
    <ligand>
        <name>substrate</name>
    </ligand>
</feature>
<dbReference type="GO" id="GO:0042866">
    <property type="term" value="P:pyruvate biosynthetic process"/>
    <property type="evidence" value="ECO:0007669"/>
    <property type="project" value="UniProtKB-UniRule"/>
</dbReference>
<dbReference type="Proteomes" id="UP000561045">
    <property type="component" value="Unassembled WGS sequence"/>
</dbReference>
<dbReference type="InterPro" id="IPR007440">
    <property type="entry name" value="Chorismate--pyruvate_lyase"/>
</dbReference>
<organism evidence="6 7">
    <name type="scientific">Niveibacterium umoris</name>
    <dbReference type="NCBI Taxonomy" id="1193620"/>
    <lineage>
        <taxon>Bacteria</taxon>
        <taxon>Pseudomonadati</taxon>
        <taxon>Pseudomonadota</taxon>
        <taxon>Betaproteobacteria</taxon>
        <taxon>Rhodocyclales</taxon>
        <taxon>Rhodocyclaceae</taxon>
        <taxon>Niveibacterium</taxon>
    </lineage>
</organism>
<dbReference type="Gene3D" id="3.40.1410.10">
    <property type="entry name" value="Chorismate lyase-like"/>
    <property type="match status" value="1"/>
</dbReference>
<keyword evidence="3 5" id="KW-0456">Lyase</keyword>
<dbReference type="SUPFAM" id="SSF64288">
    <property type="entry name" value="Chorismate lyase-like"/>
    <property type="match status" value="1"/>
</dbReference>
<evidence type="ECO:0000313" key="6">
    <source>
        <dbReference type="EMBL" id="MBB4014782.1"/>
    </source>
</evidence>
<protein>
    <recommendedName>
        <fullName evidence="5">Probable chorismate pyruvate-lyase</fullName>
        <shortName evidence="5">CL</shortName>
        <shortName evidence="5">CPL</shortName>
        <ecNumber evidence="5">4.1.3.40</ecNumber>
    </recommendedName>
</protein>
<dbReference type="EC" id="4.1.3.40" evidence="5"/>
<proteinExistence type="inferred from homology"/>
<evidence type="ECO:0000256" key="2">
    <source>
        <dbReference type="ARBA" id="ARBA00022688"/>
    </source>
</evidence>
<dbReference type="AlphaFoldDB" id="A0A840BSY0"/>
<dbReference type="GO" id="GO:0005829">
    <property type="term" value="C:cytosol"/>
    <property type="evidence" value="ECO:0007669"/>
    <property type="project" value="TreeGrafter"/>
</dbReference>
<keyword evidence="1 5" id="KW-0963">Cytoplasm</keyword>
<evidence type="ECO:0000313" key="7">
    <source>
        <dbReference type="Proteomes" id="UP000561045"/>
    </source>
</evidence>
<dbReference type="UniPathway" id="UPA00232"/>
<dbReference type="PANTHER" id="PTHR38683:SF1">
    <property type="entry name" value="CHORISMATE PYRUVATE-LYASE"/>
    <property type="match status" value="1"/>
</dbReference>
<reference evidence="6 7" key="1">
    <citation type="submission" date="2020-08" db="EMBL/GenBank/DDBJ databases">
        <title>Genomic Encyclopedia of Type Strains, Phase IV (KMG-IV): sequencing the most valuable type-strain genomes for metagenomic binning, comparative biology and taxonomic classification.</title>
        <authorList>
            <person name="Goeker M."/>
        </authorList>
    </citation>
    <scope>NUCLEOTIDE SEQUENCE [LARGE SCALE GENOMIC DNA]</scope>
    <source>
        <strain evidence="6 7">DSM 106739</strain>
    </source>
</reference>